<keyword evidence="2" id="KW-1185">Reference proteome</keyword>
<dbReference type="GeneID" id="106749841"/>
<dbReference type="RefSeq" id="XP_014485178.1">
    <property type="nucleotide sequence ID" value="XM_014629692.1"/>
</dbReference>
<feature type="chain" id="PRO_5027687508" evidence="1">
    <location>
        <begin position="20"/>
        <end position="245"/>
    </location>
</feature>
<organism evidence="2 3">
    <name type="scientific">Dinoponera quadriceps</name>
    <name type="common">South American ant</name>
    <dbReference type="NCBI Taxonomy" id="609295"/>
    <lineage>
        <taxon>Eukaryota</taxon>
        <taxon>Metazoa</taxon>
        <taxon>Ecdysozoa</taxon>
        <taxon>Arthropoda</taxon>
        <taxon>Hexapoda</taxon>
        <taxon>Insecta</taxon>
        <taxon>Pterygota</taxon>
        <taxon>Neoptera</taxon>
        <taxon>Endopterygota</taxon>
        <taxon>Hymenoptera</taxon>
        <taxon>Apocrita</taxon>
        <taxon>Aculeata</taxon>
        <taxon>Formicoidea</taxon>
        <taxon>Formicidae</taxon>
        <taxon>Ponerinae</taxon>
        <taxon>Ponerini</taxon>
        <taxon>Dinoponera</taxon>
    </lineage>
</organism>
<evidence type="ECO:0000313" key="3">
    <source>
        <dbReference type="RefSeq" id="XP_014485178.1"/>
    </source>
</evidence>
<reference evidence="3" key="1">
    <citation type="submission" date="2025-08" db="UniProtKB">
        <authorList>
            <consortium name="RefSeq"/>
        </authorList>
    </citation>
    <scope>IDENTIFICATION</scope>
</reference>
<accession>A0A6P3Y4F4</accession>
<dbReference type="OrthoDB" id="7544589at2759"/>
<dbReference type="InterPro" id="IPR010562">
    <property type="entry name" value="Haemolymph_juvenile_hormone-bd"/>
</dbReference>
<dbReference type="Proteomes" id="UP000515204">
    <property type="component" value="Unplaced"/>
</dbReference>
<dbReference type="PANTHER" id="PTHR11008:SF18">
    <property type="entry name" value="BCDNA.GH05536-RELATED"/>
    <property type="match status" value="1"/>
</dbReference>
<evidence type="ECO:0000256" key="1">
    <source>
        <dbReference type="SAM" id="SignalP"/>
    </source>
</evidence>
<feature type="signal peptide" evidence="1">
    <location>
        <begin position="1"/>
        <end position="19"/>
    </location>
</feature>
<gene>
    <name evidence="3" type="primary">LOC106749841</name>
</gene>
<dbReference type="InterPro" id="IPR038606">
    <property type="entry name" value="To_sf"/>
</dbReference>
<keyword evidence="1" id="KW-0732">Signal</keyword>
<proteinExistence type="predicted"/>
<evidence type="ECO:0000313" key="2">
    <source>
        <dbReference type="Proteomes" id="UP000515204"/>
    </source>
</evidence>
<dbReference type="Gene3D" id="3.15.10.30">
    <property type="entry name" value="Haemolymph juvenile hormone binding protein"/>
    <property type="match status" value="1"/>
</dbReference>
<dbReference type="GO" id="GO:0005615">
    <property type="term" value="C:extracellular space"/>
    <property type="evidence" value="ECO:0007669"/>
    <property type="project" value="TreeGrafter"/>
</dbReference>
<dbReference type="Pfam" id="PF06585">
    <property type="entry name" value="JHBP"/>
    <property type="match status" value="1"/>
</dbReference>
<name>A0A6P3Y4F4_DINQU</name>
<protein>
    <submittedName>
        <fullName evidence="3">Uncharacterized protein LOC106749841</fullName>
    </submittedName>
</protein>
<dbReference type="AlphaFoldDB" id="A0A6P3Y4F4"/>
<sequence>MVLRVFSILSAVVLGLCVAEKLDLPVPTCKRDAANYTSCLKRAIIEVWPLFVKGLPAEFDFPPLDPSFYEYQHMVLDRGDLHAEVTASNVTIEGFEATHFVAVRPHYTDDIFRLEIDVRIPRLFIDGICEAHGSIGSFRMSGKGPFNMTVEGAKVTWDITGSVIDDTWIINHFNLLPTIKKLKAHLNNLFDGNQEINELATMFVNEYWPPIYRWGLPAAVENWDKTYSDLLTRLFSKLSFSKVFP</sequence>
<dbReference type="SMART" id="SM00700">
    <property type="entry name" value="JHBP"/>
    <property type="match status" value="1"/>
</dbReference>
<dbReference type="KEGG" id="dqu:106749841"/>
<dbReference type="PANTHER" id="PTHR11008">
    <property type="entry name" value="PROTEIN TAKEOUT-LIKE PROTEIN"/>
    <property type="match status" value="1"/>
</dbReference>